<proteinExistence type="predicted"/>
<comment type="caution">
    <text evidence="3">The sequence shown here is derived from an EMBL/GenBank/DDBJ whole genome shotgun (WGS) entry which is preliminary data.</text>
</comment>
<dbReference type="Proteomes" id="UP000722791">
    <property type="component" value="Unassembled WGS sequence"/>
</dbReference>
<keyword evidence="2" id="KW-1133">Transmembrane helix</keyword>
<dbReference type="GO" id="GO:0016020">
    <property type="term" value="C:membrane"/>
    <property type="evidence" value="ECO:0007669"/>
    <property type="project" value="TreeGrafter"/>
</dbReference>
<feature type="transmembrane region" description="Helical" evidence="2">
    <location>
        <begin position="54"/>
        <end position="75"/>
    </location>
</feature>
<evidence type="ECO:0000256" key="2">
    <source>
        <dbReference type="SAM" id="Phobius"/>
    </source>
</evidence>
<keyword evidence="2" id="KW-0472">Membrane</keyword>
<evidence type="ECO:0000313" key="3">
    <source>
        <dbReference type="EMBL" id="GIL96872.1"/>
    </source>
</evidence>
<evidence type="ECO:0000256" key="1">
    <source>
        <dbReference type="SAM" id="MobiDB-lite"/>
    </source>
</evidence>
<feature type="compositionally biased region" description="Basic and acidic residues" evidence="1">
    <location>
        <begin position="148"/>
        <end position="162"/>
    </location>
</feature>
<dbReference type="AlphaFoldDB" id="A0A8J4D6U5"/>
<name>A0A8J4D6U5_9CHLO</name>
<feature type="region of interest" description="Disordered" evidence="1">
    <location>
        <begin position="135"/>
        <end position="162"/>
    </location>
</feature>
<feature type="transmembrane region" description="Helical" evidence="2">
    <location>
        <begin position="221"/>
        <end position="241"/>
    </location>
</feature>
<dbReference type="OrthoDB" id="419711at2759"/>
<gene>
    <name evidence="3" type="ORF">Vretimale_2619</name>
</gene>
<feature type="transmembrane region" description="Helical" evidence="2">
    <location>
        <begin position="296"/>
        <end position="316"/>
    </location>
</feature>
<sequence>MDSYLHSPALQAHTVLVLAGLTSAYVAVMRPTLSHRKGEARTSPPATLYEAGTSPVLSSASLAAFRAVLAVYIVGMGLMQLSDLGTYVLKFYTIWNWWLLGIYFALAAAASYICVRKEAATAAASTEPAAALAKGSDVKASDAQPLREGTHQLPEKNNGREGPRSPHFPFAMHLRSTLLSRACHALFMMNSSTVIIVDVVCWAVLYPMLAMGEQTPEVQMIIRRLLLSFTSYNQHGLNALFIFTEMFLNRHRLAFHAVGPLGLWSLTYALWAHAWHAKTGKWLYPFLNTSKPWAPGAYFGLYVVHWMAFGIVAMLYQIKVALYRKGFESTSYESSRKAKRQ</sequence>
<protein>
    <submittedName>
        <fullName evidence="3">Uncharacterized protein</fullName>
    </submittedName>
</protein>
<keyword evidence="2" id="KW-0812">Transmembrane</keyword>
<feature type="transmembrane region" description="Helical" evidence="2">
    <location>
        <begin position="12"/>
        <end position="33"/>
    </location>
</feature>
<accession>A0A8J4D6U5</accession>
<dbReference type="PANTHER" id="PTHR12242">
    <property type="entry name" value="OS02G0130600 PROTEIN-RELATED"/>
    <property type="match status" value="1"/>
</dbReference>
<dbReference type="EMBL" id="BNCQ01000004">
    <property type="protein sequence ID" value="GIL96872.1"/>
    <property type="molecule type" value="Genomic_DNA"/>
</dbReference>
<feature type="transmembrane region" description="Helical" evidence="2">
    <location>
        <begin position="185"/>
        <end position="209"/>
    </location>
</feature>
<feature type="transmembrane region" description="Helical" evidence="2">
    <location>
        <begin position="95"/>
        <end position="115"/>
    </location>
</feature>
<evidence type="ECO:0000313" key="4">
    <source>
        <dbReference type="Proteomes" id="UP000722791"/>
    </source>
</evidence>
<reference evidence="3" key="1">
    <citation type="journal article" date="2021" name="Proc. Natl. Acad. Sci. U.S.A.">
        <title>Three genomes in the algal genus Volvox reveal the fate of a haploid sex-determining region after a transition to homothallism.</title>
        <authorList>
            <person name="Yamamoto K."/>
            <person name="Hamaji T."/>
            <person name="Kawai-Toyooka H."/>
            <person name="Matsuzaki R."/>
            <person name="Takahashi F."/>
            <person name="Nishimura Y."/>
            <person name="Kawachi M."/>
            <person name="Noguchi H."/>
            <person name="Minakuchi Y."/>
            <person name="Umen J.G."/>
            <person name="Toyoda A."/>
            <person name="Nozaki H."/>
        </authorList>
    </citation>
    <scope>NUCLEOTIDE SEQUENCE</scope>
    <source>
        <strain evidence="3">NIES-3785</strain>
    </source>
</reference>
<dbReference type="PANTHER" id="PTHR12242:SF22">
    <property type="entry name" value="OS02G0130600 PROTEIN"/>
    <property type="match status" value="1"/>
</dbReference>
<feature type="transmembrane region" description="Helical" evidence="2">
    <location>
        <begin position="253"/>
        <end position="276"/>
    </location>
</feature>
<organism evidence="3 4">
    <name type="scientific">Volvox reticuliferus</name>
    <dbReference type="NCBI Taxonomy" id="1737510"/>
    <lineage>
        <taxon>Eukaryota</taxon>
        <taxon>Viridiplantae</taxon>
        <taxon>Chlorophyta</taxon>
        <taxon>core chlorophytes</taxon>
        <taxon>Chlorophyceae</taxon>
        <taxon>CS clade</taxon>
        <taxon>Chlamydomonadales</taxon>
        <taxon>Volvocaceae</taxon>
        <taxon>Volvox</taxon>
    </lineage>
</organism>